<comment type="catalytic activity">
    <reaction evidence="1">
        <text>Endohydrolysis of the N-glycosidic bond at one specific adenosine on the 28S rRNA.</text>
        <dbReference type="EC" id="3.2.2.22"/>
    </reaction>
</comment>
<keyword evidence="7" id="KW-0732">Signal</keyword>
<dbReference type="GO" id="GO:0017148">
    <property type="term" value="P:negative regulation of translation"/>
    <property type="evidence" value="ECO:0007669"/>
    <property type="project" value="InterPro"/>
</dbReference>
<gene>
    <name evidence="9" type="ORF">Dda_2687</name>
</gene>
<comment type="caution">
    <text evidence="9">The sequence shown here is derived from an EMBL/GenBank/DDBJ whole genome shotgun (WGS) entry which is preliminary data.</text>
</comment>
<dbReference type="SUPFAM" id="SSF56371">
    <property type="entry name" value="Ribosome inactivating proteins (RIP)"/>
    <property type="match status" value="1"/>
</dbReference>
<dbReference type="PANTHER" id="PTHR33453">
    <property type="match status" value="1"/>
</dbReference>
<dbReference type="EMBL" id="JAQGDS010000003">
    <property type="protein sequence ID" value="KAJ6261888.1"/>
    <property type="molecule type" value="Genomic_DNA"/>
</dbReference>
<dbReference type="PANTHER" id="PTHR33453:SF9">
    <property type="entry name" value="ALBUMIN B-32"/>
    <property type="match status" value="1"/>
</dbReference>
<dbReference type="Pfam" id="PF00161">
    <property type="entry name" value="RIP"/>
    <property type="match status" value="1"/>
</dbReference>
<feature type="chain" id="PRO_5042192133" description="rRNA N-glycosylase" evidence="7">
    <location>
        <begin position="21"/>
        <end position="897"/>
    </location>
</feature>
<evidence type="ECO:0000259" key="8">
    <source>
        <dbReference type="Pfam" id="PF20241"/>
    </source>
</evidence>
<name>A0AAD6J007_DREDA</name>
<accession>A0AAD6J007</accession>
<dbReference type="Gene3D" id="3.40.420.10">
    <property type="entry name" value="Ricin (A subunit), domain 1"/>
    <property type="match status" value="1"/>
</dbReference>
<evidence type="ECO:0000256" key="4">
    <source>
        <dbReference type="ARBA" id="ARBA00022801"/>
    </source>
</evidence>
<proteinExistence type="inferred from homology"/>
<dbReference type="GO" id="GO:0006952">
    <property type="term" value="P:defense response"/>
    <property type="evidence" value="ECO:0007669"/>
    <property type="project" value="UniProtKB-KW"/>
</dbReference>
<evidence type="ECO:0000256" key="2">
    <source>
        <dbReference type="ARBA" id="ARBA00008544"/>
    </source>
</evidence>
<evidence type="ECO:0000256" key="6">
    <source>
        <dbReference type="ARBA" id="ARBA00030788"/>
    </source>
</evidence>
<comment type="similarity">
    <text evidence="2">Belongs to the ribosome-inactivating protein family. Type 1 RIP subfamily.</text>
</comment>
<dbReference type="AlphaFoldDB" id="A0AAD6J007"/>
<evidence type="ECO:0000256" key="1">
    <source>
        <dbReference type="ARBA" id="ARBA00000237"/>
    </source>
</evidence>
<dbReference type="InterPro" id="IPR016138">
    <property type="entry name" value="Ribosome_inactivat_prot_sub1"/>
</dbReference>
<evidence type="ECO:0000256" key="7">
    <source>
        <dbReference type="SAM" id="SignalP"/>
    </source>
</evidence>
<feature type="signal peptide" evidence="7">
    <location>
        <begin position="1"/>
        <end position="20"/>
    </location>
</feature>
<dbReference type="InterPro" id="IPR001574">
    <property type="entry name" value="Ribosome_inactivat_prot"/>
</dbReference>
<dbReference type="EC" id="3.2.2.22" evidence="3"/>
<keyword evidence="5" id="KW-0611">Plant defense</keyword>
<dbReference type="GO" id="GO:0030598">
    <property type="term" value="F:rRNA N-glycosylase activity"/>
    <property type="evidence" value="ECO:0007669"/>
    <property type="project" value="UniProtKB-EC"/>
</dbReference>
<evidence type="ECO:0000256" key="5">
    <source>
        <dbReference type="ARBA" id="ARBA00022821"/>
    </source>
</evidence>
<dbReference type="Pfam" id="PF20241">
    <property type="entry name" value="DUF6598"/>
    <property type="match status" value="1"/>
</dbReference>
<dbReference type="Proteomes" id="UP001221413">
    <property type="component" value="Unassembled WGS sequence"/>
</dbReference>
<dbReference type="PRINTS" id="PR00396">
    <property type="entry name" value="SHIGARICIN"/>
</dbReference>
<dbReference type="InterPro" id="IPR017989">
    <property type="entry name" value="Ribosome_inactivat_1/2"/>
</dbReference>
<dbReference type="InterPro" id="IPR036041">
    <property type="entry name" value="Ribosome-inact_prot_sf"/>
</dbReference>
<sequence length="897" mass="99959">MRWLAYLGVWLGVIASLVQALDTNVDFEVTFDIDRENGQVATAVQFRNFIQDLRVRAAEPNCLVGQIPVLPQQRGHPTRFFDIVLRVTEGAIRLRFQRDNLYMIGHRIEGGNNAQWFECKPDPTRDKKGKMVTRAPWITGAQYLDFGENYGSLQSYAKQTRGGTNLGFKPLRTSVRDIRSGGTPEAQARAYLVFIQMLAEATRFTDLLNHIVDHWENAAAPTEAMIERQNQWSPASSLLLQDPTLARNRLAAPIDQGGVRITGVTTLASLIQFMAILLRVNPGGAGGSPKLLRRSRGGQCAAPEEGYIPPGRQLVDILSVKTTYDFSSPRKYELYGRIWVSDTPDKRWDIYNLGVSQSAAIAAGNGYEVPLNFGGLGRALSASNHFTIGLDLKRNDIPFGDVLSAGQIEWDAFANADVNVYDSVQTQRVTGETGWADVDYIVMSNAAQAHVELIMLNGDDENPAQVYGTVTASYSLPGGQQRPSKWDGADARENGGQTQSVLLMKTGTPGQDVKVGGKITLRKPFVILPWDQELTITIDLWDHDYTPANPDDPIGQGSAIFTPEFEQSTYKTIRGDRGRIEWARGDIFDRPKFLRTLYDECPSCEGRDNLALEIVLTAITGDPIAGKRCITTVAELLDLSVFPDSSAARAFKQLDQLADDLLWLMVHPCKVVYYANNISAVQREEPDTDESLPPEAVQGTEGRLRNLQQKVNLRDNFTCVVSGFTSDHLEGLIPDDRVREEDMEFGRVDQRNPTFSRALELTWSLLDFYSPGLSDVVKSGKIDEPTNAMLLNDYFHRKFGNFELWFTSASDANDEKRAVYKAEGVLMCIGYRPFHGYQVKYVTWILDEEDTTVTSESREGVPLPSPKLLSVHRALAIAVHLSNARERFDAIDGRSRE</sequence>
<dbReference type="InterPro" id="IPR046533">
    <property type="entry name" value="DUF6598"/>
</dbReference>
<organism evidence="9 10">
    <name type="scientific">Drechslerella dactyloides</name>
    <name type="common">Nematode-trapping fungus</name>
    <name type="synonym">Arthrobotrys dactyloides</name>
    <dbReference type="NCBI Taxonomy" id="74499"/>
    <lineage>
        <taxon>Eukaryota</taxon>
        <taxon>Fungi</taxon>
        <taxon>Dikarya</taxon>
        <taxon>Ascomycota</taxon>
        <taxon>Pezizomycotina</taxon>
        <taxon>Orbiliomycetes</taxon>
        <taxon>Orbiliales</taxon>
        <taxon>Orbiliaceae</taxon>
        <taxon>Drechslerella</taxon>
    </lineage>
</organism>
<evidence type="ECO:0000256" key="3">
    <source>
        <dbReference type="ARBA" id="ARBA00012001"/>
    </source>
</evidence>
<evidence type="ECO:0000313" key="9">
    <source>
        <dbReference type="EMBL" id="KAJ6261888.1"/>
    </source>
</evidence>
<keyword evidence="4" id="KW-0378">Hydrolase</keyword>
<evidence type="ECO:0000313" key="10">
    <source>
        <dbReference type="Proteomes" id="UP001221413"/>
    </source>
</evidence>
<protein>
    <recommendedName>
        <fullName evidence="3">rRNA N-glycosylase</fullName>
        <ecNumber evidence="3">3.2.2.22</ecNumber>
    </recommendedName>
    <alternativeName>
        <fullName evidence="6">rRNA N-glycosidase</fullName>
    </alternativeName>
</protein>
<keyword evidence="10" id="KW-1185">Reference proteome</keyword>
<reference evidence="9" key="1">
    <citation type="submission" date="2023-01" db="EMBL/GenBank/DDBJ databases">
        <title>The chitinases involved in constricting ring structure development in the nematode-trapping fungus Drechslerella dactyloides.</title>
        <authorList>
            <person name="Wang R."/>
            <person name="Zhang L."/>
            <person name="Tang P."/>
            <person name="Li S."/>
            <person name="Liang L."/>
        </authorList>
    </citation>
    <scope>NUCLEOTIDE SEQUENCE</scope>
    <source>
        <strain evidence="9">YMF1.00031</strain>
    </source>
</reference>
<feature type="domain" description="DUF6598" evidence="8">
    <location>
        <begin position="314"/>
        <end position="576"/>
    </location>
</feature>